<organism evidence="2 3">
    <name type="scientific">Ralstonia solanacearum K60</name>
    <dbReference type="NCBI Taxonomy" id="1091042"/>
    <lineage>
        <taxon>Bacteria</taxon>
        <taxon>Pseudomonadati</taxon>
        <taxon>Pseudomonadota</taxon>
        <taxon>Betaproteobacteria</taxon>
        <taxon>Burkholderiales</taxon>
        <taxon>Burkholderiaceae</taxon>
        <taxon>Ralstonia</taxon>
        <taxon>Ralstonia solanacearum species complex</taxon>
    </lineage>
</organism>
<dbReference type="Proteomes" id="UP000216164">
    <property type="component" value="Unassembled WGS sequence"/>
</dbReference>
<proteinExistence type="predicted"/>
<sequence>MKSRLLLIALGFAAIGIPALARDEFDTYPVSEALASEGPDKVAGDIGLYFAAQQHAPVAQSIGEIGIRKTTSTIGVPEESACQYALLTTVQALQARARQMGGNAVIEIKSNDKARVMERASEFTCRAGKFIVAVALKGEVVKLDNK</sequence>
<dbReference type="EMBL" id="NCTK01000002">
    <property type="protein sequence ID" value="OYQ09182.1"/>
    <property type="molecule type" value="Genomic_DNA"/>
</dbReference>
<evidence type="ECO:0000256" key="1">
    <source>
        <dbReference type="SAM" id="SignalP"/>
    </source>
</evidence>
<dbReference type="AlphaFoldDB" id="A0AAP7ZHU9"/>
<keyword evidence="1" id="KW-0732">Signal</keyword>
<comment type="caution">
    <text evidence="2">The sequence shown here is derived from an EMBL/GenBank/DDBJ whole genome shotgun (WGS) entry which is preliminary data.</text>
</comment>
<reference evidence="2 3" key="1">
    <citation type="submission" date="2017-04" db="EMBL/GenBank/DDBJ databases">
        <title>Genome Announcement: Closed genomes of Ralstonia solanacearum strains K60, UW551, and UW700.</title>
        <authorList>
            <person name="Hayes M."/>
            <person name="Macintyre A.M."/>
            <person name="Allen C."/>
        </authorList>
    </citation>
    <scope>NUCLEOTIDE SEQUENCE [LARGE SCALE GENOMIC DNA]</scope>
    <source>
        <strain evidence="2 3">UW25</strain>
    </source>
</reference>
<evidence type="ECO:0000313" key="2">
    <source>
        <dbReference type="EMBL" id="OYQ09182.1"/>
    </source>
</evidence>
<feature type="signal peptide" evidence="1">
    <location>
        <begin position="1"/>
        <end position="21"/>
    </location>
</feature>
<evidence type="ECO:0000313" key="3">
    <source>
        <dbReference type="Proteomes" id="UP000216164"/>
    </source>
</evidence>
<accession>A0AAP7ZHU9</accession>
<gene>
    <name evidence="2" type="ORF">B7R77_19680</name>
</gene>
<protein>
    <submittedName>
        <fullName evidence="2">Excinuclease ABC subunit A</fullName>
    </submittedName>
</protein>
<dbReference type="RefSeq" id="WP_094394595.1">
    <property type="nucleotide sequence ID" value="NZ_NCTK01000002.1"/>
</dbReference>
<feature type="chain" id="PRO_5043012015" evidence="1">
    <location>
        <begin position="22"/>
        <end position="146"/>
    </location>
</feature>
<name>A0AAP7ZHU9_RALSL</name>